<name>A0A1T0CQK2_9GAMM</name>
<evidence type="ECO:0000313" key="3">
    <source>
        <dbReference type="EMBL" id="OOS24622.1"/>
    </source>
</evidence>
<accession>A0A1T0CQK2</accession>
<dbReference type="SUPFAM" id="SSF69360">
    <property type="entry name" value="Cell wall binding repeat"/>
    <property type="match status" value="2"/>
</dbReference>
<feature type="compositionally biased region" description="Pro residues" evidence="1">
    <location>
        <begin position="200"/>
        <end position="214"/>
    </location>
</feature>
<dbReference type="PANTHER" id="PTHR37841">
    <property type="entry name" value="GLR2918 PROTEIN"/>
    <property type="match status" value="1"/>
</dbReference>
<dbReference type="InterPro" id="IPR032774">
    <property type="entry name" value="WG_beta_rep"/>
</dbReference>
<evidence type="ECO:0000256" key="2">
    <source>
        <dbReference type="SAM" id="SignalP"/>
    </source>
</evidence>
<evidence type="ECO:0008006" key="5">
    <source>
        <dbReference type="Google" id="ProtNLM"/>
    </source>
</evidence>
<dbReference type="AlphaFoldDB" id="A0A1T0CQK2"/>
<comment type="caution">
    <text evidence="3">The sequence shown here is derived from an EMBL/GenBank/DDBJ whole genome shotgun (WGS) entry which is preliminary data.</text>
</comment>
<dbReference type="EMBL" id="MUYU01000009">
    <property type="protein sequence ID" value="OOS24622.1"/>
    <property type="molecule type" value="Genomic_DNA"/>
</dbReference>
<feature type="chain" id="PRO_5012345775" description="WG repeat-containing protein" evidence="2">
    <location>
        <begin position="22"/>
        <end position="386"/>
    </location>
</feature>
<dbReference type="RefSeq" id="WP_078253788.1">
    <property type="nucleotide sequence ID" value="NZ_MUYU01000009.1"/>
</dbReference>
<feature type="signal peptide" evidence="2">
    <location>
        <begin position="1"/>
        <end position="21"/>
    </location>
</feature>
<evidence type="ECO:0000313" key="4">
    <source>
        <dbReference type="Proteomes" id="UP000189800"/>
    </source>
</evidence>
<dbReference type="PANTHER" id="PTHR37841:SF1">
    <property type="entry name" value="DUF3298 DOMAIN-CONTAINING PROTEIN"/>
    <property type="match status" value="1"/>
</dbReference>
<feature type="region of interest" description="Disordered" evidence="1">
    <location>
        <begin position="176"/>
        <end position="219"/>
    </location>
</feature>
<protein>
    <recommendedName>
        <fullName evidence="5">WG repeat-containing protein</fullName>
    </recommendedName>
</protein>
<sequence length="386" mass="40731">MTTTYLTHVSRLGLFAILSYASIGVAAAACKPPKSDYKNVSCTAQSGVYLATKDDGSPVALLDNKGKKTADLFTYHAVLAHQFGDGLMPVQLGGKVGYINKNGKTAISAQYDRMPTGAWARGVSDGRIVVYKNGAFGVIDTRGKTVVGFDRSISNITDFQNGVATVTKGNQRYQIDTSGKRIASTPATLAPTPQVATEPSSPPPSYTQTKPPPASVTISQTSSNVLGASSTHIVTQPTSTTPAMSQAFVSSSVVSTPVNQAATVSAVPMRSSTTSPPFFPAEQNGKWGFIDANGVAMIQYVFDEVQSYSEGLAAVRMGSRWGYIDGRGDLVIDFRFEQSGVVPNGATPTLPSTPFKFENGRAWIGNLANGTKMCIDRQGNPAACQD</sequence>
<reference evidence="3 4" key="1">
    <citation type="submission" date="2017-02" db="EMBL/GenBank/DDBJ databases">
        <title>Draft genome sequence of Moraxella pluranimalium CCUG 54913T type strain.</title>
        <authorList>
            <person name="Salva-Serra F."/>
            <person name="Engstrom-Jakobsson H."/>
            <person name="Thorell K."/>
            <person name="Jaen-Luchoro D."/>
            <person name="Gonzales-Siles L."/>
            <person name="Karlsson R."/>
            <person name="Yazdan S."/>
            <person name="Boulund F."/>
            <person name="Johnning A."/>
            <person name="Engstrand L."/>
            <person name="Kristiansson E."/>
            <person name="Moore E."/>
        </authorList>
    </citation>
    <scope>NUCLEOTIDE SEQUENCE [LARGE SCALE GENOMIC DNA]</scope>
    <source>
        <strain evidence="3 4">CCUG 54913</strain>
    </source>
</reference>
<dbReference type="OrthoDB" id="2485468at2"/>
<proteinExistence type="predicted"/>
<keyword evidence="4" id="KW-1185">Reference proteome</keyword>
<evidence type="ECO:0000256" key="1">
    <source>
        <dbReference type="SAM" id="MobiDB-lite"/>
    </source>
</evidence>
<organism evidence="3 4">
    <name type="scientific">Moraxella pluranimalium</name>
    <dbReference type="NCBI Taxonomy" id="470453"/>
    <lineage>
        <taxon>Bacteria</taxon>
        <taxon>Pseudomonadati</taxon>
        <taxon>Pseudomonadota</taxon>
        <taxon>Gammaproteobacteria</taxon>
        <taxon>Moraxellales</taxon>
        <taxon>Moraxellaceae</taxon>
        <taxon>Moraxella</taxon>
    </lineage>
</organism>
<keyword evidence="2" id="KW-0732">Signal</keyword>
<dbReference type="STRING" id="470453.B0680_04115"/>
<dbReference type="Pfam" id="PF14903">
    <property type="entry name" value="WG_beta_rep"/>
    <property type="match status" value="3"/>
</dbReference>
<dbReference type="Proteomes" id="UP000189800">
    <property type="component" value="Unassembled WGS sequence"/>
</dbReference>
<gene>
    <name evidence="3" type="ORF">B0680_04115</name>
</gene>